<dbReference type="Pfam" id="PF03239">
    <property type="entry name" value="FTR1"/>
    <property type="match status" value="1"/>
</dbReference>
<sequence length="494" mass="54607">MIRRSLSIFIFAFFLLVGAPFHVVAKESSSQVKVSHTIPYIDASIDAVKQKDFNQAEKSFNMFKEKWARAEGEIRSENLSGYGKIKTKMAAVSVALLNEDQKKSEESLQMLKVLLKQYKEGQLTNSSAKTSSKNVSISAYLLKIKEAKQSLDEGDQAQSKAQVEELKSLWLSVEGNVVGQSQKVYNNSERRLVLLASSVDDPSENKKSIQMLDDMQKDLGPLANSSYGMWDAAMIPLREGLEALLVIGALLTFTKRREENKGALYVWSGTITGIAASLGVGFLVSYVLSSAAFGQNNFLINGWSGVIASLMLLYVSYWLHRNTNVNRWNSLMKAETEKAVSGGRLISLGILAFLAVLREGIETVIFLIGMANQMSLTSLITGITVGFGILAVIGVCMLKLSVRLPLKPFFMVSSMIVFYLCLKFMGSGIHSLQLSGFMPSTTAEFIPTIQSIGVYPSLYSTMPQIIILSIAIIVIFTQQFKKKKYNHKRQQEAS</sequence>
<feature type="transmembrane region" description="Helical" evidence="6">
    <location>
        <begin position="410"/>
        <end position="432"/>
    </location>
</feature>
<keyword evidence="4 6" id="KW-1133">Transmembrane helix</keyword>
<gene>
    <name evidence="7" type="ORF">LCY76_02570</name>
</gene>
<dbReference type="AlphaFoldDB" id="A0A9X2BDW9"/>
<keyword evidence="3 6" id="KW-0812">Transmembrane</keyword>
<dbReference type="Proteomes" id="UP001139011">
    <property type="component" value="Unassembled WGS sequence"/>
</dbReference>
<dbReference type="GO" id="GO:0015093">
    <property type="term" value="F:ferrous iron transmembrane transporter activity"/>
    <property type="evidence" value="ECO:0007669"/>
    <property type="project" value="TreeGrafter"/>
</dbReference>
<evidence type="ECO:0000313" key="7">
    <source>
        <dbReference type="EMBL" id="MCK6255507.1"/>
    </source>
</evidence>
<organism evidence="7 8">
    <name type="scientific">Fictibacillus marinisediminis</name>
    <dbReference type="NCBI Taxonomy" id="2878389"/>
    <lineage>
        <taxon>Bacteria</taxon>
        <taxon>Bacillati</taxon>
        <taxon>Bacillota</taxon>
        <taxon>Bacilli</taxon>
        <taxon>Bacillales</taxon>
        <taxon>Fictibacillaceae</taxon>
        <taxon>Fictibacillus</taxon>
    </lineage>
</organism>
<dbReference type="RefSeq" id="WP_248251327.1">
    <property type="nucleotide sequence ID" value="NZ_JAIWJX010000002.1"/>
</dbReference>
<name>A0A9X2BDW9_9BACL</name>
<feature type="transmembrane region" description="Helical" evidence="6">
    <location>
        <begin position="377"/>
        <end position="398"/>
    </location>
</feature>
<proteinExistence type="inferred from homology"/>
<comment type="caution">
    <text evidence="7">The sequence shown here is derived from an EMBL/GenBank/DDBJ whole genome shotgun (WGS) entry which is preliminary data.</text>
</comment>
<evidence type="ECO:0000313" key="8">
    <source>
        <dbReference type="Proteomes" id="UP001139011"/>
    </source>
</evidence>
<evidence type="ECO:0000256" key="2">
    <source>
        <dbReference type="ARBA" id="ARBA00008333"/>
    </source>
</evidence>
<dbReference type="PANTHER" id="PTHR31632">
    <property type="entry name" value="IRON TRANSPORTER FTH1"/>
    <property type="match status" value="1"/>
</dbReference>
<comment type="similarity">
    <text evidence="2">Belongs to the oxidase-dependent Fe transporter (OFeT) (TC 9.A.10.1) family.</text>
</comment>
<accession>A0A9X2BDW9</accession>
<evidence type="ECO:0000256" key="5">
    <source>
        <dbReference type="ARBA" id="ARBA00023136"/>
    </source>
</evidence>
<keyword evidence="5 6" id="KW-0472">Membrane</keyword>
<keyword evidence="8" id="KW-1185">Reference proteome</keyword>
<feature type="transmembrane region" description="Helical" evidence="6">
    <location>
        <begin position="300"/>
        <end position="319"/>
    </location>
</feature>
<reference evidence="7" key="1">
    <citation type="submission" date="2021-09" db="EMBL/GenBank/DDBJ databases">
        <title>Genome analysis of Fictibacillus sp. KIGAM418 isolated from marine sediment.</title>
        <authorList>
            <person name="Seo M.-J."/>
            <person name="Cho E.-S."/>
            <person name="Hwang C.Y."/>
        </authorList>
    </citation>
    <scope>NUCLEOTIDE SEQUENCE</scope>
    <source>
        <strain evidence="7">KIGAM418</strain>
    </source>
</reference>
<evidence type="ECO:0000256" key="4">
    <source>
        <dbReference type="ARBA" id="ARBA00022989"/>
    </source>
</evidence>
<feature type="transmembrane region" description="Helical" evidence="6">
    <location>
        <begin position="452"/>
        <end position="476"/>
    </location>
</feature>
<dbReference type="PANTHER" id="PTHR31632:SF2">
    <property type="entry name" value="PLASMA MEMBRANE IRON PERMEASE"/>
    <property type="match status" value="1"/>
</dbReference>
<feature type="transmembrane region" description="Helical" evidence="6">
    <location>
        <begin position="339"/>
        <end position="357"/>
    </location>
</feature>
<protein>
    <submittedName>
        <fullName evidence="7">FTR1 family iron permease</fullName>
    </submittedName>
</protein>
<dbReference type="EMBL" id="JAIWJX010000002">
    <property type="protein sequence ID" value="MCK6255507.1"/>
    <property type="molecule type" value="Genomic_DNA"/>
</dbReference>
<evidence type="ECO:0000256" key="1">
    <source>
        <dbReference type="ARBA" id="ARBA00004141"/>
    </source>
</evidence>
<evidence type="ECO:0000256" key="6">
    <source>
        <dbReference type="SAM" id="Phobius"/>
    </source>
</evidence>
<dbReference type="GO" id="GO:0033573">
    <property type="term" value="C:high-affinity iron permease complex"/>
    <property type="evidence" value="ECO:0007669"/>
    <property type="project" value="InterPro"/>
</dbReference>
<evidence type="ECO:0000256" key="3">
    <source>
        <dbReference type="ARBA" id="ARBA00022692"/>
    </source>
</evidence>
<feature type="transmembrane region" description="Helical" evidence="6">
    <location>
        <begin position="265"/>
        <end position="288"/>
    </location>
</feature>
<dbReference type="InterPro" id="IPR004923">
    <property type="entry name" value="FTR1/Fip1/EfeU"/>
</dbReference>
<comment type="subcellular location">
    <subcellularLocation>
        <location evidence="1">Membrane</location>
        <topology evidence="1">Multi-pass membrane protein</topology>
    </subcellularLocation>
</comment>